<comment type="caution">
    <text evidence="2">The sequence shown here is derived from an EMBL/GenBank/DDBJ whole genome shotgun (WGS) entry which is preliminary data.</text>
</comment>
<organism evidence="2 3">
    <name type="scientific">Microbacterium awajiense</name>
    <dbReference type="NCBI Taxonomy" id="415214"/>
    <lineage>
        <taxon>Bacteria</taxon>
        <taxon>Bacillati</taxon>
        <taxon>Actinomycetota</taxon>
        <taxon>Actinomycetes</taxon>
        <taxon>Micrococcales</taxon>
        <taxon>Microbacteriaceae</taxon>
        <taxon>Microbacterium</taxon>
    </lineage>
</organism>
<accession>A0ABP7AUP2</accession>
<dbReference type="Pfam" id="PF20815">
    <property type="entry name" value="GIY_YIG_2"/>
    <property type="match status" value="1"/>
</dbReference>
<protein>
    <recommendedName>
        <fullName evidence="1">GIY-YIG catalytic domain-containing protein</fullName>
    </recommendedName>
</protein>
<proteinExistence type="predicted"/>
<evidence type="ECO:0000313" key="3">
    <source>
        <dbReference type="Proteomes" id="UP001501697"/>
    </source>
</evidence>
<name>A0ABP7AUP2_9MICO</name>
<evidence type="ECO:0000313" key="2">
    <source>
        <dbReference type="EMBL" id="GAA3640560.1"/>
    </source>
</evidence>
<feature type="domain" description="GIY-YIG catalytic" evidence="1">
    <location>
        <begin position="44"/>
        <end position="169"/>
    </location>
</feature>
<dbReference type="InterPro" id="IPR049311">
    <property type="entry name" value="GIY_YIG_cat"/>
</dbReference>
<keyword evidence="3" id="KW-1185">Reference proteome</keyword>
<dbReference type="Proteomes" id="UP001501697">
    <property type="component" value="Unassembled WGS sequence"/>
</dbReference>
<sequence length="185" mass="20005">MSGSRWAIVDAGTNVPSKPGLYAIYGDEQAWADLGLPVEADRPLYIGKAEDSLVSRDLNGHFAAIPGSVARTGSSTVRRSFAALLREQLRLRAVPRNRSKPERFANYGLADGGDDRLTEWMHQRLMLAVWPAPSGMSPTLDAVETAVIHHFVPPMNLAKNPGKLVTLSRARASMTAEAASWAPAT</sequence>
<evidence type="ECO:0000259" key="1">
    <source>
        <dbReference type="Pfam" id="PF20815"/>
    </source>
</evidence>
<reference evidence="3" key="1">
    <citation type="journal article" date="2019" name="Int. J. Syst. Evol. Microbiol.">
        <title>The Global Catalogue of Microorganisms (GCM) 10K type strain sequencing project: providing services to taxonomists for standard genome sequencing and annotation.</title>
        <authorList>
            <consortium name="The Broad Institute Genomics Platform"/>
            <consortium name="The Broad Institute Genome Sequencing Center for Infectious Disease"/>
            <person name="Wu L."/>
            <person name="Ma J."/>
        </authorList>
    </citation>
    <scope>NUCLEOTIDE SEQUENCE [LARGE SCALE GENOMIC DNA]</scope>
    <source>
        <strain evidence="3">JCM 16544</strain>
    </source>
</reference>
<gene>
    <name evidence="2" type="ORF">GCM10022200_25290</name>
</gene>
<dbReference type="EMBL" id="BAAAYU010000005">
    <property type="protein sequence ID" value="GAA3640560.1"/>
    <property type="molecule type" value="Genomic_DNA"/>
</dbReference>